<accession>A0AC34RET0</accession>
<dbReference type="Proteomes" id="UP000887576">
    <property type="component" value="Unplaced"/>
</dbReference>
<evidence type="ECO:0000313" key="2">
    <source>
        <dbReference type="WBParaSite" id="JU765_v2.g602.t1"/>
    </source>
</evidence>
<sequence>MLSRVFRSEKLDEADLCGQAAAQMLLQNKNLKVIKKEKNSQKPGVDIGEIKSAVLDSNKNFQTELLQEVLPENEVSKLLKQIPNGTYNLKELNEFLEILEEHIEGIWFCTNFEKCIIDKKIDDGTFKIQKYDKYEVEKARELKSLIGTKWKKEQEKEEKALWQKACCVTRLVASSVRVSETAGNLIKSIMTGGDLKIIDKSDNGQADLQTEAGRSSQLCIEHSLQEKFQNELKIIVEKEVPSKVPNKELPTVWNFCLQFREVLEMDSKLPEKYRGIKEEDVVIWVDPLDGTSEFAAANKNKTSNLQQVTVLIGICYQGRAIAGVVHQPYYSETSGRTLWGIVGVGAFGLDVVPKELVVVTTESYSTQLIQSLEKNQSSGKKKLVDRVEKISGAGYSVLKCLEGAAAYVFASDGCKKWDTAAPEALLIAAGGMLTDISGRRINYNAGVQFPNTGGVLATAKWVNHQDYVDAIPDDVKNQLKEFVAEK</sequence>
<dbReference type="WBParaSite" id="JU765_v2.g602.t1">
    <property type="protein sequence ID" value="JU765_v2.g602.t1"/>
    <property type="gene ID" value="JU765_v2.g602"/>
</dbReference>
<organism evidence="1 2">
    <name type="scientific">Panagrolaimus sp. JU765</name>
    <dbReference type="NCBI Taxonomy" id="591449"/>
    <lineage>
        <taxon>Eukaryota</taxon>
        <taxon>Metazoa</taxon>
        <taxon>Ecdysozoa</taxon>
        <taxon>Nematoda</taxon>
        <taxon>Chromadorea</taxon>
        <taxon>Rhabditida</taxon>
        <taxon>Tylenchina</taxon>
        <taxon>Panagrolaimomorpha</taxon>
        <taxon>Panagrolaimoidea</taxon>
        <taxon>Panagrolaimidae</taxon>
        <taxon>Panagrolaimus</taxon>
    </lineage>
</organism>
<protein>
    <submittedName>
        <fullName evidence="2">Uncharacterized protein</fullName>
    </submittedName>
</protein>
<name>A0AC34RET0_9BILA</name>
<reference evidence="2" key="1">
    <citation type="submission" date="2022-11" db="UniProtKB">
        <authorList>
            <consortium name="WormBaseParasite"/>
        </authorList>
    </citation>
    <scope>IDENTIFICATION</scope>
</reference>
<proteinExistence type="predicted"/>
<evidence type="ECO:0000313" key="1">
    <source>
        <dbReference type="Proteomes" id="UP000887576"/>
    </source>
</evidence>